<evidence type="ECO:0000256" key="1">
    <source>
        <dbReference type="SAM" id="MobiDB-lite"/>
    </source>
</evidence>
<dbReference type="Proteomes" id="UP000005801">
    <property type="component" value="Unassembled WGS sequence"/>
</dbReference>
<name>A6GJV7_9BACT</name>
<accession>A6GJV7</accession>
<dbReference type="PROSITE" id="PS51257">
    <property type="entry name" value="PROKAR_LIPOPROTEIN"/>
    <property type="match status" value="1"/>
</dbReference>
<sequence length="132" mass="14003">MPPRPWTGLALGTLTLALVAGCLSAFAPPLRTRGRPHHEALRPDSSTKTCMGCHRSEAEALAAQQRAALGPKHGHALDHGEGHDHDHGASSDHAHEHDAPKPDDAPLVADWMLADERSCLGCHRLAGATDAR</sequence>
<dbReference type="STRING" id="391625.PPSIR1_09410"/>
<feature type="region of interest" description="Disordered" evidence="1">
    <location>
        <begin position="66"/>
        <end position="105"/>
    </location>
</feature>
<comment type="caution">
    <text evidence="2">The sequence shown here is derived from an EMBL/GenBank/DDBJ whole genome shotgun (WGS) entry which is preliminary data.</text>
</comment>
<protein>
    <submittedName>
        <fullName evidence="2">Uncharacterized protein</fullName>
    </submittedName>
</protein>
<dbReference type="RefSeq" id="WP_006976993.1">
    <property type="nucleotide sequence ID" value="NZ_ABCS01000169.1"/>
</dbReference>
<keyword evidence="3" id="KW-1185">Reference proteome</keyword>
<proteinExistence type="predicted"/>
<evidence type="ECO:0000313" key="3">
    <source>
        <dbReference type="Proteomes" id="UP000005801"/>
    </source>
</evidence>
<feature type="region of interest" description="Disordered" evidence="1">
    <location>
        <begin position="28"/>
        <end position="50"/>
    </location>
</feature>
<dbReference type="AlphaFoldDB" id="A6GJV7"/>
<reference evidence="2 3" key="1">
    <citation type="submission" date="2007-06" db="EMBL/GenBank/DDBJ databases">
        <authorList>
            <person name="Shimkets L."/>
            <person name="Ferriera S."/>
            <person name="Johnson J."/>
            <person name="Kravitz S."/>
            <person name="Beeson K."/>
            <person name="Sutton G."/>
            <person name="Rogers Y.-H."/>
            <person name="Friedman R."/>
            <person name="Frazier M."/>
            <person name="Venter J.C."/>
        </authorList>
    </citation>
    <scope>NUCLEOTIDE SEQUENCE [LARGE SCALE GENOMIC DNA]</scope>
    <source>
        <strain evidence="2 3">SIR-1</strain>
    </source>
</reference>
<organism evidence="2 3">
    <name type="scientific">Plesiocystis pacifica SIR-1</name>
    <dbReference type="NCBI Taxonomy" id="391625"/>
    <lineage>
        <taxon>Bacteria</taxon>
        <taxon>Pseudomonadati</taxon>
        <taxon>Myxococcota</taxon>
        <taxon>Polyangia</taxon>
        <taxon>Nannocystales</taxon>
        <taxon>Nannocystaceae</taxon>
        <taxon>Plesiocystis</taxon>
    </lineage>
</organism>
<evidence type="ECO:0000313" key="2">
    <source>
        <dbReference type="EMBL" id="EDM73855.1"/>
    </source>
</evidence>
<dbReference type="EMBL" id="ABCS01000169">
    <property type="protein sequence ID" value="EDM73855.1"/>
    <property type="molecule type" value="Genomic_DNA"/>
</dbReference>
<feature type="compositionally biased region" description="Basic and acidic residues" evidence="1">
    <location>
        <begin position="75"/>
        <end position="104"/>
    </location>
</feature>
<gene>
    <name evidence="2" type="ORF">PPSIR1_09410</name>
</gene>